<feature type="transmembrane region" description="Helical" evidence="7">
    <location>
        <begin position="69"/>
        <end position="88"/>
    </location>
</feature>
<keyword evidence="3" id="KW-1003">Cell membrane</keyword>
<keyword evidence="4 7" id="KW-0812">Transmembrane</keyword>
<dbReference type="Gene3D" id="1.20.1250.20">
    <property type="entry name" value="MFS general substrate transporter like domains"/>
    <property type="match status" value="1"/>
</dbReference>
<dbReference type="RefSeq" id="WP_210005341.1">
    <property type="nucleotide sequence ID" value="NZ_BSEO01000001.1"/>
</dbReference>
<dbReference type="GO" id="GO:0022857">
    <property type="term" value="F:transmembrane transporter activity"/>
    <property type="evidence" value="ECO:0007669"/>
    <property type="project" value="InterPro"/>
</dbReference>
<dbReference type="Pfam" id="PF07690">
    <property type="entry name" value="MFS_1"/>
    <property type="match status" value="1"/>
</dbReference>
<proteinExistence type="predicted"/>
<keyword evidence="2" id="KW-0813">Transport</keyword>
<dbReference type="Proteomes" id="UP001142317">
    <property type="component" value="Unassembled WGS sequence"/>
</dbReference>
<feature type="transmembrane region" description="Helical" evidence="7">
    <location>
        <begin position="94"/>
        <end position="115"/>
    </location>
</feature>
<dbReference type="InterPro" id="IPR011701">
    <property type="entry name" value="MFS"/>
</dbReference>
<dbReference type="PRINTS" id="PR01036">
    <property type="entry name" value="TCRTETB"/>
</dbReference>
<dbReference type="InterPro" id="IPR036259">
    <property type="entry name" value="MFS_trans_sf"/>
</dbReference>
<reference evidence="9" key="2">
    <citation type="submission" date="2023-01" db="EMBL/GenBank/DDBJ databases">
        <authorList>
            <person name="Sun Q."/>
            <person name="Evtushenko L."/>
        </authorList>
    </citation>
    <scope>NUCLEOTIDE SEQUENCE</scope>
    <source>
        <strain evidence="9">VKM Ac-1447</strain>
    </source>
</reference>
<feature type="domain" description="Major facilitator superfamily (MFS) profile" evidence="8">
    <location>
        <begin position="3"/>
        <end position="442"/>
    </location>
</feature>
<organism evidence="9 10">
    <name type="scientific">Microbacterium imperiale</name>
    <dbReference type="NCBI Taxonomy" id="33884"/>
    <lineage>
        <taxon>Bacteria</taxon>
        <taxon>Bacillati</taxon>
        <taxon>Actinomycetota</taxon>
        <taxon>Actinomycetes</taxon>
        <taxon>Micrococcales</taxon>
        <taxon>Microbacteriaceae</taxon>
        <taxon>Microbacterium</taxon>
    </lineage>
</organism>
<evidence type="ECO:0000313" key="10">
    <source>
        <dbReference type="Proteomes" id="UP001142317"/>
    </source>
</evidence>
<evidence type="ECO:0000256" key="5">
    <source>
        <dbReference type="ARBA" id="ARBA00022989"/>
    </source>
</evidence>
<feature type="transmembrane region" description="Helical" evidence="7">
    <location>
        <begin position="416"/>
        <end position="437"/>
    </location>
</feature>
<dbReference type="Gene3D" id="1.20.1720.10">
    <property type="entry name" value="Multidrug resistance protein D"/>
    <property type="match status" value="1"/>
</dbReference>
<feature type="transmembrane region" description="Helical" evidence="7">
    <location>
        <begin position="217"/>
        <end position="237"/>
    </location>
</feature>
<feature type="transmembrane region" description="Helical" evidence="7">
    <location>
        <begin position="188"/>
        <end position="211"/>
    </location>
</feature>
<evidence type="ECO:0000256" key="6">
    <source>
        <dbReference type="ARBA" id="ARBA00023136"/>
    </source>
</evidence>
<dbReference type="CDD" id="cd17321">
    <property type="entry name" value="MFS_MMR_MDR_like"/>
    <property type="match status" value="1"/>
</dbReference>
<name>A0A9W6HF53_9MICO</name>
<feature type="transmembrane region" description="Helical" evidence="7">
    <location>
        <begin position="39"/>
        <end position="57"/>
    </location>
</feature>
<evidence type="ECO:0000256" key="2">
    <source>
        <dbReference type="ARBA" id="ARBA00022448"/>
    </source>
</evidence>
<protein>
    <submittedName>
        <fullName evidence="9">MFS transporter</fullName>
    </submittedName>
</protein>
<evidence type="ECO:0000256" key="4">
    <source>
        <dbReference type="ARBA" id="ARBA00022692"/>
    </source>
</evidence>
<dbReference type="EMBL" id="BSEO01000001">
    <property type="protein sequence ID" value="GLJ78717.1"/>
    <property type="molecule type" value="Genomic_DNA"/>
</dbReference>
<evidence type="ECO:0000256" key="7">
    <source>
        <dbReference type="SAM" id="Phobius"/>
    </source>
</evidence>
<dbReference type="PANTHER" id="PTHR42718:SF46">
    <property type="entry name" value="BLR6921 PROTEIN"/>
    <property type="match status" value="1"/>
</dbReference>
<dbReference type="PROSITE" id="PS50850">
    <property type="entry name" value="MFS"/>
    <property type="match status" value="1"/>
</dbReference>
<feature type="transmembrane region" description="Helical" evidence="7">
    <location>
        <begin position="322"/>
        <end position="340"/>
    </location>
</feature>
<dbReference type="AlphaFoldDB" id="A0A9W6HF53"/>
<evidence type="ECO:0000256" key="3">
    <source>
        <dbReference type="ARBA" id="ARBA00022475"/>
    </source>
</evidence>
<evidence type="ECO:0000259" key="8">
    <source>
        <dbReference type="PROSITE" id="PS50850"/>
    </source>
</evidence>
<keyword evidence="5 7" id="KW-1133">Transmembrane helix</keyword>
<dbReference type="InterPro" id="IPR020846">
    <property type="entry name" value="MFS_dom"/>
</dbReference>
<reference evidence="9" key="1">
    <citation type="journal article" date="2014" name="Int. J. Syst. Evol. Microbiol.">
        <title>Complete genome sequence of Corynebacterium casei LMG S-19264T (=DSM 44701T), isolated from a smear-ripened cheese.</title>
        <authorList>
            <consortium name="US DOE Joint Genome Institute (JGI-PGF)"/>
            <person name="Walter F."/>
            <person name="Albersmeier A."/>
            <person name="Kalinowski J."/>
            <person name="Ruckert C."/>
        </authorList>
    </citation>
    <scope>NUCLEOTIDE SEQUENCE</scope>
    <source>
        <strain evidence="9">VKM Ac-1447</strain>
    </source>
</reference>
<keyword evidence="6 7" id="KW-0472">Membrane</keyword>
<dbReference type="PANTHER" id="PTHR42718">
    <property type="entry name" value="MAJOR FACILITATOR SUPERFAMILY MULTIDRUG TRANSPORTER MFSC"/>
    <property type="match status" value="1"/>
</dbReference>
<feature type="transmembrane region" description="Helical" evidence="7">
    <location>
        <begin position="287"/>
        <end position="310"/>
    </location>
</feature>
<feature type="transmembrane region" description="Helical" evidence="7">
    <location>
        <begin position="158"/>
        <end position="176"/>
    </location>
</feature>
<sequence length="447" mass="45638">MIALPALCAAQFMIALDYSIIYVALPTIATELSMTEASAQWIASAYAIFFAGFLLVGGRLADRFGTRRAFVLASVLFGVFSLLGGFAQNDALLLIARGGQGISAALLQPAVLGLLSATFDGIARARAVAVWGAVGASGLAVGVVLGGVLTAVDWRWTLLINVPIAAVAIVGAILGFAKTGKVQGRAPIPLLGAAAGTVALLSSVFLLTIVAEARPDPALLTTALVVALVSGTAFLIHERTGARPLIDRAIRKVRTIRLGSVATAFYMASVGAEFYLVTLLLQQVHGYAPLMAGLGFLPLAALVTIGNMVAGRLIPRFTSPRVLFAGFAISAAGLALLALTGTVSSYAAGVLPGLLLSGFGHGVVYTSMFSLGTSRIPSGLEGGAGAVLTTSQYLSSAVSVAILTIVLAAAPAELRFLSAFAVTTAFALAGMGVAIVARRDVKTEVTH</sequence>
<feature type="transmembrane region" description="Helical" evidence="7">
    <location>
        <begin position="346"/>
        <end position="372"/>
    </location>
</feature>
<keyword evidence="10" id="KW-1185">Reference proteome</keyword>
<accession>A0A9W6HF53</accession>
<dbReference type="SUPFAM" id="SSF103473">
    <property type="entry name" value="MFS general substrate transporter"/>
    <property type="match status" value="1"/>
</dbReference>
<feature type="transmembrane region" description="Helical" evidence="7">
    <location>
        <begin position="127"/>
        <end position="152"/>
    </location>
</feature>
<dbReference type="GO" id="GO:0005886">
    <property type="term" value="C:plasma membrane"/>
    <property type="evidence" value="ECO:0007669"/>
    <property type="project" value="UniProtKB-SubCell"/>
</dbReference>
<comment type="subcellular location">
    <subcellularLocation>
        <location evidence="1">Cell membrane</location>
        <topology evidence="1">Multi-pass membrane protein</topology>
    </subcellularLocation>
</comment>
<feature type="transmembrane region" description="Helical" evidence="7">
    <location>
        <begin position="258"/>
        <end position="281"/>
    </location>
</feature>
<comment type="caution">
    <text evidence="9">The sequence shown here is derived from an EMBL/GenBank/DDBJ whole genome shotgun (WGS) entry which is preliminary data.</text>
</comment>
<gene>
    <name evidence="9" type="ORF">GCM10017586_03990</name>
</gene>
<evidence type="ECO:0000313" key="9">
    <source>
        <dbReference type="EMBL" id="GLJ78717.1"/>
    </source>
</evidence>
<feature type="transmembrane region" description="Helical" evidence="7">
    <location>
        <begin position="393"/>
        <end position="410"/>
    </location>
</feature>
<evidence type="ECO:0000256" key="1">
    <source>
        <dbReference type="ARBA" id="ARBA00004651"/>
    </source>
</evidence>